<evidence type="ECO:0000313" key="2">
    <source>
        <dbReference type="EMBL" id="KAG5633898.1"/>
    </source>
</evidence>
<proteinExistence type="predicted"/>
<reference evidence="2" key="2">
    <citation type="submission" date="2021-10" db="EMBL/GenBank/DDBJ databases">
        <title>Phylogenomics reveals ancestral predisposition of the termite-cultivated fungus Termitomyces towards a domesticated lifestyle.</title>
        <authorList>
            <person name="Auxier B."/>
            <person name="Grum-Grzhimaylo A."/>
            <person name="Cardenas M.E."/>
            <person name="Lodge J.D."/>
            <person name="Laessoe T."/>
            <person name="Pedersen O."/>
            <person name="Smith M.E."/>
            <person name="Kuyper T.W."/>
            <person name="Franco-Molano E.A."/>
            <person name="Baroni T.J."/>
            <person name="Aanen D.K."/>
        </authorList>
    </citation>
    <scope>NUCLEOTIDE SEQUENCE</scope>
    <source>
        <strain evidence="2">D49</strain>
    </source>
</reference>
<organism evidence="2 3">
    <name type="scientific">Sphagnurus paluster</name>
    <dbReference type="NCBI Taxonomy" id="117069"/>
    <lineage>
        <taxon>Eukaryota</taxon>
        <taxon>Fungi</taxon>
        <taxon>Dikarya</taxon>
        <taxon>Basidiomycota</taxon>
        <taxon>Agaricomycotina</taxon>
        <taxon>Agaricomycetes</taxon>
        <taxon>Agaricomycetidae</taxon>
        <taxon>Agaricales</taxon>
        <taxon>Tricholomatineae</taxon>
        <taxon>Lyophyllaceae</taxon>
        <taxon>Sphagnurus</taxon>
    </lineage>
</organism>
<evidence type="ECO:0000256" key="1">
    <source>
        <dbReference type="SAM" id="MobiDB-lite"/>
    </source>
</evidence>
<feature type="region of interest" description="Disordered" evidence="1">
    <location>
        <begin position="1"/>
        <end position="25"/>
    </location>
</feature>
<keyword evidence="3" id="KW-1185">Reference proteome</keyword>
<feature type="non-terminal residue" evidence="2">
    <location>
        <position position="1"/>
    </location>
</feature>
<comment type="caution">
    <text evidence="2">The sequence shown here is derived from an EMBL/GenBank/DDBJ whole genome shotgun (WGS) entry which is preliminary data.</text>
</comment>
<evidence type="ECO:0000313" key="3">
    <source>
        <dbReference type="Proteomes" id="UP000717328"/>
    </source>
</evidence>
<dbReference type="EMBL" id="JABCKI010006862">
    <property type="protein sequence ID" value="KAG5633898.1"/>
    <property type="molecule type" value="Genomic_DNA"/>
</dbReference>
<protein>
    <submittedName>
        <fullName evidence="2">Uncharacterized protein</fullName>
    </submittedName>
</protein>
<name>A0A9P7K273_9AGAR</name>
<accession>A0A9P7K273</accession>
<dbReference type="AlphaFoldDB" id="A0A9P7K273"/>
<dbReference type="Proteomes" id="UP000717328">
    <property type="component" value="Unassembled WGS sequence"/>
</dbReference>
<sequence>LQTPMHPVYDPTDGAPASIDQYNTSTKGVHDEAKYQAALAEIQRQQILYDQFQHESYLRSAQAYLVSPTPPTSIVPTLQPDQEE</sequence>
<gene>
    <name evidence="2" type="ORF">H0H81_004490</name>
</gene>
<reference evidence="2" key="1">
    <citation type="submission" date="2021-02" db="EMBL/GenBank/DDBJ databases">
        <authorList>
            <person name="Nieuwenhuis M."/>
            <person name="Van De Peppel L.J.J."/>
        </authorList>
    </citation>
    <scope>NUCLEOTIDE SEQUENCE</scope>
    <source>
        <strain evidence="2">D49</strain>
    </source>
</reference>